<dbReference type="InterPro" id="IPR050428">
    <property type="entry name" value="TCS_sensor_his_kinase"/>
</dbReference>
<dbReference type="AlphaFoldDB" id="A0A1D8A3L2"/>
<dbReference type="SUPFAM" id="SSF55874">
    <property type="entry name" value="ATPase domain of HSP90 chaperone/DNA topoisomerase II/histidine kinase"/>
    <property type="match status" value="1"/>
</dbReference>
<evidence type="ECO:0000256" key="5">
    <source>
        <dbReference type="ARBA" id="ARBA00022679"/>
    </source>
</evidence>
<keyword evidence="5" id="KW-0808">Transferase</keyword>
<keyword evidence="15" id="KW-1185">Reference proteome</keyword>
<sequence length="454" mass="49640">MRPLPRSLRGLTVVFLALFLTVTALAGFGTFFATASMVRVLVDERIESESETLVPRGTTPNRAELSQHIMEMARQRDTGDLGVLLSDAHGNPIVGNVRLNRELPLGYSTLGRQDRIAGLSAGRVLIREIGGGMRLAIFAETEPVDNYFAARRRIYFAGFGAIVLVVLWGLLAFRRLVGKRIDAVRHTAESIIEGDLAQRVPMPGDGGEFDQQAGAFNRMLDRIGQLMGEIRNVSNDISHEMRTPLARLRNELALLEQSAAAEPVRDRVAMARMQADELLGMFAAMLRIAEIEDGSRRAGFRPLDMGELAAEIVEMVQPVAQERGQRVLMERADEAKLVGDRQLLSQLLVNMLENAVRHTPSGTRIRVSVAREAQAVVLVVTDDGPGIPASQREHVMRRFGRVERSGQNGGHYGGQGGGHGLGLPLMEAIVRLHRGTLALEDAGPGLRIVARLPV</sequence>
<dbReference type="GO" id="GO:0000155">
    <property type="term" value="F:phosphorelay sensor kinase activity"/>
    <property type="evidence" value="ECO:0007669"/>
    <property type="project" value="InterPro"/>
</dbReference>
<protein>
    <recommendedName>
        <fullName evidence="3">histidine kinase</fullName>
        <ecNumber evidence="3">2.7.13.3</ecNumber>
    </recommendedName>
</protein>
<dbReference type="InterPro" id="IPR003660">
    <property type="entry name" value="HAMP_dom"/>
</dbReference>
<keyword evidence="8 11" id="KW-1133">Transmembrane helix</keyword>
<dbReference type="SUPFAM" id="SSF47384">
    <property type="entry name" value="Homodimeric domain of signal transducing histidine kinase"/>
    <property type="match status" value="1"/>
</dbReference>
<evidence type="ECO:0000256" key="8">
    <source>
        <dbReference type="ARBA" id="ARBA00022989"/>
    </source>
</evidence>
<dbReference type="InterPro" id="IPR036097">
    <property type="entry name" value="HisK_dim/P_sf"/>
</dbReference>
<dbReference type="Gene3D" id="1.10.287.130">
    <property type="match status" value="1"/>
</dbReference>
<comment type="subcellular location">
    <subcellularLocation>
        <location evidence="2">Membrane</location>
    </subcellularLocation>
</comment>
<keyword evidence="9" id="KW-0902">Two-component regulatory system</keyword>
<evidence type="ECO:0000259" key="12">
    <source>
        <dbReference type="PROSITE" id="PS50109"/>
    </source>
</evidence>
<evidence type="ECO:0000256" key="10">
    <source>
        <dbReference type="ARBA" id="ARBA00023136"/>
    </source>
</evidence>
<dbReference type="SUPFAM" id="SSF158472">
    <property type="entry name" value="HAMP domain-like"/>
    <property type="match status" value="1"/>
</dbReference>
<dbReference type="PROSITE" id="PS50109">
    <property type="entry name" value="HIS_KIN"/>
    <property type="match status" value="1"/>
</dbReference>
<evidence type="ECO:0000256" key="3">
    <source>
        <dbReference type="ARBA" id="ARBA00012438"/>
    </source>
</evidence>
<keyword evidence="7 14" id="KW-0418">Kinase</keyword>
<dbReference type="CDD" id="cd00075">
    <property type="entry name" value="HATPase"/>
    <property type="match status" value="1"/>
</dbReference>
<dbReference type="CDD" id="cd06225">
    <property type="entry name" value="HAMP"/>
    <property type="match status" value="1"/>
</dbReference>
<dbReference type="Gene3D" id="6.10.340.10">
    <property type="match status" value="1"/>
</dbReference>
<dbReference type="EMBL" id="CP017075">
    <property type="protein sequence ID" value="AOR76711.1"/>
    <property type="molecule type" value="Genomic_DNA"/>
</dbReference>
<dbReference type="PANTHER" id="PTHR45436">
    <property type="entry name" value="SENSOR HISTIDINE KINASE YKOH"/>
    <property type="match status" value="1"/>
</dbReference>
<keyword evidence="10 11" id="KW-0472">Membrane</keyword>
<accession>A0A1D8A3L2</accession>
<dbReference type="OrthoDB" id="9815202at2"/>
<evidence type="ECO:0000313" key="15">
    <source>
        <dbReference type="Proteomes" id="UP000094626"/>
    </source>
</evidence>
<dbReference type="RefSeq" id="WP_069708051.1">
    <property type="nucleotide sequence ID" value="NZ_CP017075.1"/>
</dbReference>
<keyword evidence="6 11" id="KW-0812">Transmembrane</keyword>
<dbReference type="InterPro" id="IPR003594">
    <property type="entry name" value="HATPase_dom"/>
</dbReference>
<dbReference type="SMART" id="SM00387">
    <property type="entry name" value="HATPase_c"/>
    <property type="match status" value="1"/>
</dbReference>
<feature type="domain" description="HAMP" evidence="13">
    <location>
        <begin position="175"/>
        <end position="228"/>
    </location>
</feature>
<evidence type="ECO:0000256" key="9">
    <source>
        <dbReference type="ARBA" id="ARBA00023012"/>
    </source>
</evidence>
<organism evidence="14 15">
    <name type="scientific">Novosphingobium resinovorum</name>
    <dbReference type="NCBI Taxonomy" id="158500"/>
    <lineage>
        <taxon>Bacteria</taxon>
        <taxon>Pseudomonadati</taxon>
        <taxon>Pseudomonadota</taxon>
        <taxon>Alphaproteobacteria</taxon>
        <taxon>Sphingomonadales</taxon>
        <taxon>Sphingomonadaceae</taxon>
        <taxon>Novosphingobium</taxon>
    </lineage>
</organism>
<dbReference type="Pfam" id="PF00512">
    <property type="entry name" value="HisKA"/>
    <property type="match status" value="1"/>
</dbReference>
<dbReference type="Pfam" id="PF02518">
    <property type="entry name" value="HATPase_c"/>
    <property type="match status" value="1"/>
</dbReference>
<dbReference type="EC" id="2.7.13.3" evidence="3"/>
<feature type="transmembrane region" description="Helical" evidence="11">
    <location>
        <begin position="154"/>
        <end position="173"/>
    </location>
</feature>
<dbReference type="SMART" id="SM00388">
    <property type="entry name" value="HisKA"/>
    <property type="match status" value="1"/>
</dbReference>
<dbReference type="GO" id="GO:0005886">
    <property type="term" value="C:plasma membrane"/>
    <property type="evidence" value="ECO:0007669"/>
    <property type="project" value="TreeGrafter"/>
</dbReference>
<evidence type="ECO:0000313" key="14">
    <source>
        <dbReference type="EMBL" id="AOR76711.1"/>
    </source>
</evidence>
<evidence type="ECO:0000256" key="7">
    <source>
        <dbReference type="ARBA" id="ARBA00022777"/>
    </source>
</evidence>
<dbReference type="InterPro" id="IPR004358">
    <property type="entry name" value="Sig_transdc_His_kin-like_C"/>
</dbReference>
<dbReference type="CDD" id="cd00082">
    <property type="entry name" value="HisKA"/>
    <property type="match status" value="1"/>
</dbReference>
<evidence type="ECO:0000256" key="4">
    <source>
        <dbReference type="ARBA" id="ARBA00022553"/>
    </source>
</evidence>
<name>A0A1D8A3L2_9SPHN</name>
<feature type="domain" description="Histidine kinase" evidence="12">
    <location>
        <begin position="236"/>
        <end position="454"/>
    </location>
</feature>
<evidence type="ECO:0000256" key="1">
    <source>
        <dbReference type="ARBA" id="ARBA00000085"/>
    </source>
</evidence>
<dbReference type="PANTHER" id="PTHR45436:SF8">
    <property type="entry name" value="HISTIDINE KINASE"/>
    <property type="match status" value="1"/>
</dbReference>
<dbReference type="SMART" id="SM00304">
    <property type="entry name" value="HAMP"/>
    <property type="match status" value="1"/>
</dbReference>
<evidence type="ECO:0000259" key="13">
    <source>
        <dbReference type="PROSITE" id="PS50885"/>
    </source>
</evidence>
<evidence type="ECO:0000256" key="11">
    <source>
        <dbReference type="SAM" id="Phobius"/>
    </source>
</evidence>
<dbReference type="KEGG" id="nre:BES08_08105"/>
<keyword evidence="4" id="KW-0597">Phosphoprotein</keyword>
<reference evidence="15" key="1">
    <citation type="journal article" date="2017" name="J. Biotechnol.">
        <title>Complete genome sequence of Novosphingobium resinovorum SA1, a versatile xenobiotic-degrading bacterium capable of utilizing sulfanilic acid.</title>
        <authorList>
            <person name="Hegedus B."/>
            <person name="Kos P.B."/>
            <person name="Balint B."/>
            <person name="Maroti G."/>
            <person name="Gan H.M."/>
            <person name="Perei K."/>
            <person name="Rakhely G."/>
        </authorList>
    </citation>
    <scope>NUCLEOTIDE SEQUENCE [LARGE SCALE GENOMIC DNA]</scope>
    <source>
        <strain evidence="15">SA1</strain>
    </source>
</reference>
<dbReference type="PRINTS" id="PR00344">
    <property type="entry name" value="BCTRLSENSOR"/>
</dbReference>
<dbReference type="InterPro" id="IPR005467">
    <property type="entry name" value="His_kinase_dom"/>
</dbReference>
<gene>
    <name evidence="14" type="ORF">BES08_08105</name>
</gene>
<dbReference type="InterPro" id="IPR003661">
    <property type="entry name" value="HisK_dim/P_dom"/>
</dbReference>
<evidence type="ECO:0000256" key="6">
    <source>
        <dbReference type="ARBA" id="ARBA00022692"/>
    </source>
</evidence>
<dbReference type="PROSITE" id="PS50885">
    <property type="entry name" value="HAMP"/>
    <property type="match status" value="1"/>
</dbReference>
<proteinExistence type="predicted"/>
<dbReference type="Proteomes" id="UP000094626">
    <property type="component" value="Chromosome"/>
</dbReference>
<comment type="catalytic activity">
    <reaction evidence="1">
        <text>ATP + protein L-histidine = ADP + protein N-phospho-L-histidine.</text>
        <dbReference type="EC" id="2.7.13.3"/>
    </reaction>
</comment>
<dbReference type="InterPro" id="IPR036890">
    <property type="entry name" value="HATPase_C_sf"/>
</dbReference>
<evidence type="ECO:0000256" key="2">
    <source>
        <dbReference type="ARBA" id="ARBA00004370"/>
    </source>
</evidence>
<dbReference type="Gene3D" id="3.30.565.10">
    <property type="entry name" value="Histidine kinase-like ATPase, C-terminal domain"/>
    <property type="match status" value="1"/>
</dbReference>